<dbReference type="InterPro" id="IPR004089">
    <property type="entry name" value="MCPsignal_dom"/>
</dbReference>
<reference evidence="7" key="1">
    <citation type="journal article" date="2015" name="PeerJ">
        <title>First genomic representation of candidate bacterial phylum KSB3 points to enhanced environmental sensing as a trigger of wastewater bulking.</title>
        <authorList>
            <person name="Sekiguchi Y."/>
            <person name="Ohashi A."/>
            <person name="Parks D.H."/>
            <person name="Yamauchi T."/>
            <person name="Tyson G.W."/>
            <person name="Hugenholtz P."/>
        </authorList>
    </citation>
    <scope>NUCLEOTIDE SEQUENCE [LARGE SCALE GENOMIC DNA]</scope>
</reference>
<dbReference type="CDD" id="cd06225">
    <property type="entry name" value="HAMP"/>
    <property type="match status" value="1"/>
</dbReference>
<dbReference type="PROSITE" id="PS50885">
    <property type="entry name" value="HAMP"/>
    <property type="match status" value="1"/>
</dbReference>
<keyword evidence="4" id="KW-0812">Transmembrane</keyword>
<evidence type="ECO:0000256" key="3">
    <source>
        <dbReference type="PROSITE-ProRule" id="PRU00284"/>
    </source>
</evidence>
<dbReference type="HOGENOM" id="CLU_012500_0_0_0"/>
<feature type="transmembrane region" description="Helical" evidence="4">
    <location>
        <begin position="331"/>
        <end position="351"/>
    </location>
</feature>
<sequence length="701" mass="77778">MSLRTKFLMLCGGLILLTAGVMSGSYYWLMERALRKESQQYIRVVYDVFFDGVRSQTQTYVRQLDEFLQKDTRLKGSIDLYLQEENRLTAARPIAFHLTGLAAELLKVQEIVFADRLVLYGNDARLLAVFSREGDRQTIGGYVKSISGRDTYLALDDPNLQSKLLSGQVIPDAPLPFDVAVTYPRVFPTAIETSMVREDNLLGMKITAPIFHSYYTDRLLGVLEIEVFFTQEMIERYARLGRANINLFAGERLSVGTLKSQAFLSQDIMSKSIACDKMLAEDEMPIVSTQVDYERYSQGRCRLTNSDGDGGIGMMIVSLSQETEQQARRQIFLTLSGVSVGALILTLALLFNASRRPMFVLTQLLAAIEAVAQGDLQQRAKYVGHDEFGALAERFNRMVEQVREIVEQVHQAGIQISSSVTQLSASAKEQETIVGTQVASTENVVEAVIQISGVAANLVHTMQDVAGKSQETARFATSGQQDLTQMAGMMKQMEGASKAISLRLEGIQEKTENITSVVTTIAKVADQTNLLSLNAAIEAEKAGEHGRGFTIVAREIRRLADQTASATLDIGKMVTEMQSAVSDGVDGIQKFLSEVRHSADTVERISGELRKIIEQAQGLAPSFEMVNDAMEQQADYASNINQIAWHVSEEMQQTRDSLHETFSAIGQLNEAVKQLTMHVARFKLRDENPLDRRATERTIAM</sequence>
<dbReference type="SMART" id="SM00304">
    <property type="entry name" value="HAMP"/>
    <property type="match status" value="1"/>
</dbReference>
<accession>A0A0S6W5V9</accession>
<evidence type="ECO:0000259" key="6">
    <source>
        <dbReference type="PROSITE" id="PS50885"/>
    </source>
</evidence>
<dbReference type="Gene3D" id="1.10.287.950">
    <property type="entry name" value="Methyl-accepting chemotaxis protein"/>
    <property type="match status" value="1"/>
</dbReference>
<dbReference type="SMART" id="SM00283">
    <property type="entry name" value="MA"/>
    <property type="match status" value="1"/>
</dbReference>
<dbReference type="Pfam" id="PF00015">
    <property type="entry name" value="MCPsignal"/>
    <property type="match status" value="1"/>
</dbReference>
<dbReference type="Proteomes" id="UP000030700">
    <property type="component" value="Unassembled WGS sequence"/>
</dbReference>
<comment type="similarity">
    <text evidence="2">Belongs to the methyl-accepting chemotaxis (MCP) protein family.</text>
</comment>
<gene>
    <name evidence="7" type="ORF">U14_04647</name>
</gene>
<keyword evidence="8" id="KW-1185">Reference proteome</keyword>
<evidence type="ECO:0000313" key="8">
    <source>
        <dbReference type="Proteomes" id="UP000030700"/>
    </source>
</evidence>
<feature type="domain" description="Methyl-accepting transducer" evidence="5">
    <location>
        <begin position="412"/>
        <end position="648"/>
    </location>
</feature>
<dbReference type="STRING" id="1499966.U14_04647"/>
<protein>
    <submittedName>
        <fullName evidence="7">Methyl-accepting chemotaxis protein signaling domain protein</fullName>
    </submittedName>
</protein>
<dbReference type="InterPro" id="IPR003660">
    <property type="entry name" value="HAMP_dom"/>
</dbReference>
<dbReference type="InterPro" id="IPR004090">
    <property type="entry name" value="Chemotax_Me-accpt_rcpt"/>
</dbReference>
<dbReference type="SUPFAM" id="SSF58104">
    <property type="entry name" value="Methyl-accepting chemotaxis protein (MCP) signaling domain"/>
    <property type="match status" value="1"/>
</dbReference>
<dbReference type="PROSITE" id="PS50111">
    <property type="entry name" value="CHEMOTAXIS_TRANSDUC_2"/>
    <property type="match status" value="1"/>
</dbReference>
<evidence type="ECO:0000259" key="5">
    <source>
        <dbReference type="PROSITE" id="PS50111"/>
    </source>
</evidence>
<keyword evidence="4" id="KW-1133">Transmembrane helix</keyword>
<keyword evidence="4" id="KW-0472">Membrane</keyword>
<proteinExistence type="inferred from homology"/>
<dbReference type="GO" id="GO:0004888">
    <property type="term" value="F:transmembrane signaling receptor activity"/>
    <property type="evidence" value="ECO:0007669"/>
    <property type="project" value="InterPro"/>
</dbReference>
<dbReference type="PRINTS" id="PR00260">
    <property type="entry name" value="CHEMTRNSDUCR"/>
</dbReference>
<dbReference type="GO" id="GO:0016020">
    <property type="term" value="C:membrane"/>
    <property type="evidence" value="ECO:0007669"/>
    <property type="project" value="InterPro"/>
</dbReference>
<dbReference type="AlphaFoldDB" id="A0A0S6W5V9"/>
<dbReference type="GO" id="GO:0007165">
    <property type="term" value="P:signal transduction"/>
    <property type="evidence" value="ECO:0007669"/>
    <property type="project" value="UniProtKB-KW"/>
</dbReference>
<dbReference type="PANTHER" id="PTHR32089">
    <property type="entry name" value="METHYL-ACCEPTING CHEMOTAXIS PROTEIN MCPB"/>
    <property type="match status" value="1"/>
</dbReference>
<name>A0A0S6W5V9_9BACT</name>
<feature type="domain" description="HAMP" evidence="6">
    <location>
        <begin position="361"/>
        <end position="407"/>
    </location>
</feature>
<dbReference type="Pfam" id="PF00672">
    <property type="entry name" value="HAMP"/>
    <property type="match status" value="1"/>
</dbReference>
<dbReference type="EMBL" id="DF820459">
    <property type="protein sequence ID" value="GAK53382.1"/>
    <property type="molecule type" value="Genomic_DNA"/>
</dbReference>
<organism evidence="7">
    <name type="scientific">Candidatus Moduliflexus flocculans</name>
    <dbReference type="NCBI Taxonomy" id="1499966"/>
    <lineage>
        <taxon>Bacteria</taxon>
        <taxon>Candidatus Moduliflexota</taxon>
        <taxon>Candidatus Moduliflexia</taxon>
        <taxon>Candidatus Moduliflexales</taxon>
        <taxon>Candidatus Moduliflexaceae</taxon>
    </lineage>
</organism>
<evidence type="ECO:0000256" key="1">
    <source>
        <dbReference type="ARBA" id="ARBA00023224"/>
    </source>
</evidence>
<evidence type="ECO:0000313" key="7">
    <source>
        <dbReference type="EMBL" id="GAK53382.1"/>
    </source>
</evidence>
<evidence type="ECO:0000256" key="2">
    <source>
        <dbReference type="ARBA" id="ARBA00029447"/>
    </source>
</evidence>
<evidence type="ECO:0000256" key="4">
    <source>
        <dbReference type="SAM" id="Phobius"/>
    </source>
</evidence>
<dbReference type="GO" id="GO:0006935">
    <property type="term" value="P:chemotaxis"/>
    <property type="evidence" value="ECO:0007669"/>
    <property type="project" value="InterPro"/>
</dbReference>
<dbReference type="PANTHER" id="PTHR32089:SF120">
    <property type="entry name" value="METHYL-ACCEPTING CHEMOTAXIS PROTEIN TLPQ"/>
    <property type="match status" value="1"/>
</dbReference>
<keyword evidence="1 3" id="KW-0807">Transducer</keyword>